<keyword evidence="2" id="KW-0413">Isomerase</keyword>
<dbReference type="InterPro" id="IPR027843">
    <property type="entry name" value="DUF4440"/>
</dbReference>
<name>A0A7W9J9W7_9ACTN</name>
<reference evidence="2 3" key="1">
    <citation type="submission" date="2020-08" db="EMBL/GenBank/DDBJ databases">
        <title>Sequencing the genomes of 1000 actinobacteria strains.</title>
        <authorList>
            <person name="Klenk H.-P."/>
        </authorList>
    </citation>
    <scope>NUCLEOTIDE SEQUENCE [LARGE SCALE GENOMIC DNA]</scope>
    <source>
        <strain evidence="2 3">DSM 28967</strain>
    </source>
</reference>
<dbReference type="EMBL" id="JACHMY010000001">
    <property type="protein sequence ID" value="MBB5838282.1"/>
    <property type="molecule type" value="Genomic_DNA"/>
</dbReference>
<dbReference type="GO" id="GO:0016853">
    <property type="term" value="F:isomerase activity"/>
    <property type="evidence" value="ECO:0007669"/>
    <property type="project" value="UniProtKB-KW"/>
</dbReference>
<dbReference type="Proteomes" id="UP000549971">
    <property type="component" value="Unassembled WGS sequence"/>
</dbReference>
<dbReference type="RefSeq" id="WP_184798949.1">
    <property type="nucleotide sequence ID" value="NZ_JACHMY010000001.1"/>
</dbReference>
<protein>
    <submittedName>
        <fullName evidence="2">Ketosteroid isomerase-like protein</fullName>
    </submittedName>
</protein>
<keyword evidence="3" id="KW-1185">Reference proteome</keyword>
<dbReference type="AlphaFoldDB" id="A0A7W9J9W7"/>
<gene>
    <name evidence="2" type="ORF">HDA39_005016</name>
</gene>
<proteinExistence type="predicted"/>
<dbReference type="Gene3D" id="3.10.450.50">
    <property type="match status" value="1"/>
</dbReference>
<feature type="domain" description="DUF4440" evidence="1">
    <location>
        <begin position="7"/>
        <end position="113"/>
    </location>
</feature>
<evidence type="ECO:0000313" key="2">
    <source>
        <dbReference type="EMBL" id="MBB5838282.1"/>
    </source>
</evidence>
<dbReference type="SUPFAM" id="SSF54427">
    <property type="entry name" value="NTF2-like"/>
    <property type="match status" value="1"/>
</dbReference>
<evidence type="ECO:0000259" key="1">
    <source>
        <dbReference type="Pfam" id="PF14534"/>
    </source>
</evidence>
<dbReference type="InterPro" id="IPR032710">
    <property type="entry name" value="NTF2-like_dom_sf"/>
</dbReference>
<organism evidence="2 3">
    <name type="scientific">Kribbella italica</name>
    <dbReference type="NCBI Taxonomy" id="1540520"/>
    <lineage>
        <taxon>Bacteria</taxon>
        <taxon>Bacillati</taxon>
        <taxon>Actinomycetota</taxon>
        <taxon>Actinomycetes</taxon>
        <taxon>Propionibacteriales</taxon>
        <taxon>Kribbellaceae</taxon>
        <taxon>Kribbella</taxon>
    </lineage>
</organism>
<dbReference type="Pfam" id="PF14534">
    <property type="entry name" value="DUF4440"/>
    <property type="match status" value="1"/>
</dbReference>
<sequence>MAVEDEVRAVSAAFDVALVGNDAGAVGRFMTDDWVYVGPSGATPRKDVLGWIASGQLVHHTMRVVGTERLARVGDVVVLTARKASSGSWDGTPYAVEEWISEIYVRVAGDWRCAFSQKTDASG</sequence>
<comment type="caution">
    <text evidence="2">The sequence shown here is derived from an EMBL/GenBank/DDBJ whole genome shotgun (WGS) entry which is preliminary data.</text>
</comment>
<evidence type="ECO:0000313" key="3">
    <source>
        <dbReference type="Proteomes" id="UP000549971"/>
    </source>
</evidence>
<accession>A0A7W9J9W7</accession>